<dbReference type="Proteomes" id="UP000076727">
    <property type="component" value="Unassembled WGS sequence"/>
</dbReference>
<organism evidence="1 2">
    <name type="scientific">Daedalea quercina L-15889</name>
    <dbReference type="NCBI Taxonomy" id="1314783"/>
    <lineage>
        <taxon>Eukaryota</taxon>
        <taxon>Fungi</taxon>
        <taxon>Dikarya</taxon>
        <taxon>Basidiomycota</taxon>
        <taxon>Agaricomycotina</taxon>
        <taxon>Agaricomycetes</taxon>
        <taxon>Polyporales</taxon>
        <taxon>Fomitopsis</taxon>
    </lineage>
</organism>
<name>A0A165RSU2_9APHY</name>
<evidence type="ECO:0000313" key="1">
    <source>
        <dbReference type="EMBL" id="KZT71117.1"/>
    </source>
</evidence>
<keyword evidence="2" id="KW-1185">Reference proteome</keyword>
<proteinExistence type="predicted"/>
<reference evidence="1 2" key="1">
    <citation type="journal article" date="2016" name="Mol. Biol. Evol.">
        <title>Comparative Genomics of Early-Diverging Mushroom-Forming Fungi Provides Insights into the Origins of Lignocellulose Decay Capabilities.</title>
        <authorList>
            <person name="Nagy L.G."/>
            <person name="Riley R."/>
            <person name="Tritt A."/>
            <person name="Adam C."/>
            <person name="Daum C."/>
            <person name="Floudas D."/>
            <person name="Sun H."/>
            <person name="Yadav J.S."/>
            <person name="Pangilinan J."/>
            <person name="Larsson K.H."/>
            <person name="Matsuura K."/>
            <person name="Barry K."/>
            <person name="Labutti K."/>
            <person name="Kuo R."/>
            <person name="Ohm R.A."/>
            <person name="Bhattacharya S.S."/>
            <person name="Shirouzu T."/>
            <person name="Yoshinaga Y."/>
            <person name="Martin F.M."/>
            <person name="Grigoriev I.V."/>
            <person name="Hibbett D.S."/>
        </authorList>
    </citation>
    <scope>NUCLEOTIDE SEQUENCE [LARGE SCALE GENOMIC DNA]</scope>
    <source>
        <strain evidence="1 2">L-15889</strain>
    </source>
</reference>
<evidence type="ECO:0000313" key="2">
    <source>
        <dbReference type="Proteomes" id="UP000076727"/>
    </source>
</evidence>
<dbReference type="EMBL" id="KV429047">
    <property type="protein sequence ID" value="KZT71117.1"/>
    <property type="molecule type" value="Genomic_DNA"/>
</dbReference>
<protein>
    <submittedName>
        <fullName evidence="1">Uncharacterized protein</fullName>
    </submittedName>
</protein>
<dbReference type="AlphaFoldDB" id="A0A165RSU2"/>
<sequence length="181" mass="20317">MTTDLASHLAARLSITGDSHNVDMDLDTISSNTSDSGLDASMSDLTDELYEICFQGRQPNRPGIPMRVLINNALPKSFLSKGDEPVALFEESRHDCIVVKLHWLGYEADSELISVKSDKGDPISLRALAEEIARCYLLFMRQRSGSFDSEDPMLGDVSFHQLYLLSIYSRNKLEWEVDVRS</sequence>
<accession>A0A165RSU2</accession>
<dbReference type="OrthoDB" id="2801727at2759"/>
<gene>
    <name evidence="1" type="ORF">DAEQUDRAFT_724478</name>
</gene>